<evidence type="ECO:0000313" key="2">
    <source>
        <dbReference type="Proteomes" id="UP000298663"/>
    </source>
</evidence>
<reference evidence="1 2" key="2">
    <citation type="journal article" date="2019" name="G3 (Bethesda)">
        <title>Hybrid Assembly of the Genome of the Entomopathogenic Nematode Steinernema carpocapsae Identifies the X-Chromosome.</title>
        <authorList>
            <person name="Serra L."/>
            <person name="Macchietto M."/>
            <person name="Macias-Munoz A."/>
            <person name="McGill C.J."/>
            <person name="Rodriguez I.M."/>
            <person name="Rodriguez B."/>
            <person name="Murad R."/>
            <person name="Mortazavi A."/>
        </authorList>
    </citation>
    <scope>NUCLEOTIDE SEQUENCE [LARGE SCALE GENOMIC DNA]</scope>
    <source>
        <strain evidence="1 2">ALL</strain>
    </source>
</reference>
<evidence type="ECO:0000313" key="1">
    <source>
        <dbReference type="EMBL" id="TKR68546.1"/>
    </source>
</evidence>
<keyword evidence="2" id="KW-1185">Reference proteome</keyword>
<protein>
    <submittedName>
        <fullName evidence="1">Uncharacterized protein</fullName>
    </submittedName>
</protein>
<dbReference type="EMBL" id="AZBU02000008">
    <property type="protein sequence ID" value="TKR68546.1"/>
    <property type="molecule type" value="Genomic_DNA"/>
</dbReference>
<dbReference type="AlphaFoldDB" id="A0A4U5MGY2"/>
<name>A0A4U5MGY2_STECR</name>
<comment type="caution">
    <text evidence="1">The sequence shown here is derived from an EMBL/GenBank/DDBJ whole genome shotgun (WGS) entry which is preliminary data.</text>
</comment>
<accession>A0A4U5MGY2</accession>
<dbReference type="Proteomes" id="UP000298663">
    <property type="component" value="Unassembled WGS sequence"/>
</dbReference>
<organism evidence="1 2">
    <name type="scientific">Steinernema carpocapsae</name>
    <name type="common">Entomopathogenic nematode</name>
    <dbReference type="NCBI Taxonomy" id="34508"/>
    <lineage>
        <taxon>Eukaryota</taxon>
        <taxon>Metazoa</taxon>
        <taxon>Ecdysozoa</taxon>
        <taxon>Nematoda</taxon>
        <taxon>Chromadorea</taxon>
        <taxon>Rhabditida</taxon>
        <taxon>Tylenchina</taxon>
        <taxon>Panagrolaimomorpha</taxon>
        <taxon>Strongyloidoidea</taxon>
        <taxon>Steinernematidae</taxon>
        <taxon>Steinernema</taxon>
    </lineage>
</organism>
<reference evidence="1 2" key="1">
    <citation type="journal article" date="2015" name="Genome Biol.">
        <title>Comparative genomics of Steinernema reveals deeply conserved gene regulatory networks.</title>
        <authorList>
            <person name="Dillman A.R."/>
            <person name="Macchietto M."/>
            <person name="Porter C.F."/>
            <person name="Rogers A."/>
            <person name="Williams B."/>
            <person name="Antoshechkin I."/>
            <person name="Lee M.M."/>
            <person name="Goodwin Z."/>
            <person name="Lu X."/>
            <person name="Lewis E.E."/>
            <person name="Goodrich-Blair H."/>
            <person name="Stock S.P."/>
            <person name="Adams B.J."/>
            <person name="Sternberg P.W."/>
            <person name="Mortazavi A."/>
        </authorList>
    </citation>
    <scope>NUCLEOTIDE SEQUENCE [LARGE SCALE GENOMIC DNA]</scope>
    <source>
        <strain evidence="1 2">ALL</strain>
    </source>
</reference>
<gene>
    <name evidence="1" type="ORF">L596_024511</name>
</gene>
<proteinExistence type="predicted"/>
<sequence length="106" mass="11912">MVPSGITFVSDAPTVVALGIAFQKLEIALIKSEEDFEMEYILSSFPLRLINGHRVSEFDQKLMTNNLNWMIGIFSKNRDSKNGNLNSLLVTSEDLTNGNVFLIWTT</sequence>